<feature type="compositionally biased region" description="Basic and acidic residues" evidence="1">
    <location>
        <begin position="56"/>
        <end position="79"/>
    </location>
</feature>
<gene>
    <name evidence="3" type="ORF">F9C07_1355435</name>
</gene>
<dbReference type="Pfam" id="PF26118">
    <property type="entry name" value="DUF8035"/>
    <property type="match status" value="1"/>
</dbReference>
<feature type="compositionally biased region" description="Polar residues" evidence="1">
    <location>
        <begin position="1"/>
        <end position="13"/>
    </location>
</feature>
<sequence>MPAATSQITSEDPNSPPKGILKPPRYRFLEEPYPFRQGLPSSSNTENISPDGRYTNLDRRLVNPEALKRGGERSEERSGYVRVSRYLSKEEIQAYAIRTHKLRDARYAQYCEIRRSRETSSTDSEESLEI</sequence>
<protein>
    <recommendedName>
        <fullName evidence="2">DUF8035 domain-containing protein</fullName>
    </recommendedName>
</protein>
<dbReference type="InterPro" id="IPR058348">
    <property type="entry name" value="DUF8035"/>
</dbReference>
<evidence type="ECO:0000256" key="1">
    <source>
        <dbReference type="SAM" id="MobiDB-lite"/>
    </source>
</evidence>
<keyword evidence="4" id="KW-1185">Reference proteome</keyword>
<name>A0A7U2MGJ4_ASPFN</name>
<feature type="compositionally biased region" description="Polar residues" evidence="1">
    <location>
        <begin position="39"/>
        <end position="48"/>
    </location>
</feature>
<evidence type="ECO:0000313" key="4">
    <source>
        <dbReference type="Proteomes" id="UP000596276"/>
    </source>
</evidence>
<dbReference type="PANTHER" id="PTHR42081:SF1">
    <property type="entry name" value="ZINC FINGER PROTEIN DHHC DOMAIN CONTAINING PROTEIN"/>
    <property type="match status" value="1"/>
</dbReference>
<organism evidence="3 4">
    <name type="scientific">Aspergillus flavus (strain ATCC 200026 / FGSC A1120 / IAM 13836 / NRRL 3357 / JCM 12722 / SRRC 167)</name>
    <dbReference type="NCBI Taxonomy" id="332952"/>
    <lineage>
        <taxon>Eukaryota</taxon>
        <taxon>Fungi</taxon>
        <taxon>Dikarya</taxon>
        <taxon>Ascomycota</taxon>
        <taxon>Pezizomycotina</taxon>
        <taxon>Eurotiomycetes</taxon>
        <taxon>Eurotiomycetidae</taxon>
        <taxon>Eurotiales</taxon>
        <taxon>Aspergillaceae</taxon>
        <taxon>Aspergillus</taxon>
        <taxon>Aspergillus subgen. Circumdati</taxon>
    </lineage>
</organism>
<proteinExistence type="predicted"/>
<accession>A0A7U2MGJ4</accession>
<feature type="region of interest" description="Disordered" evidence="1">
    <location>
        <begin position="1"/>
        <end position="79"/>
    </location>
</feature>
<dbReference type="AlphaFoldDB" id="A0A7U2MGJ4"/>
<evidence type="ECO:0000259" key="2">
    <source>
        <dbReference type="Pfam" id="PF26118"/>
    </source>
</evidence>
<dbReference type="VEuPathDB" id="FungiDB:F9C07_1355435"/>
<feature type="domain" description="DUF8035" evidence="2">
    <location>
        <begin position="53"/>
        <end position="104"/>
    </location>
</feature>
<dbReference type="EMBL" id="CP044622">
    <property type="protein sequence ID" value="QRD83334.1"/>
    <property type="molecule type" value="Genomic_DNA"/>
</dbReference>
<evidence type="ECO:0000313" key="3">
    <source>
        <dbReference type="EMBL" id="QRD83334.1"/>
    </source>
</evidence>
<dbReference type="VEuPathDB" id="FungiDB:AFLA_000202"/>
<dbReference type="Proteomes" id="UP000596276">
    <property type="component" value="Chromosome 2"/>
</dbReference>
<dbReference type="PANTHER" id="PTHR42081">
    <property type="entry name" value="ZINC FINGER PROTEIN DHHC DOMAIN CONTAINING PROTEIN"/>
    <property type="match status" value="1"/>
</dbReference>
<reference evidence="4" key="1">
    <citation type="journal article" date="2021" name="G3 (Bethesda)">
        <title>Chromosome assembled and annotated genome sequence of Aspergillus flavus NRRL 3357.</title>
        <authorList>
            <person name="Skerker J.M."/>
            <person name="Pianalto K.M."/>
            <person name="Mondo S.J."/>
            <person name="Yang K."/>
            <person name="Arkin A.P."/>
            <person name="Keller N.P."/>
            <person name="Grigoriev I.V."/>
            <person name="Louise Glass N.L."/>
        </authorList>
    </citation>
    <scope>NUCLEOTIDE SEQUENCE [LARGE SCALE GENOMIC DNA]</scope>
    <source>
        <strain evidence="4">ATCC 200026 / FGSC A1120 / IAM 13836 / NRRL 3357 / JCM 12722 / SRRC 167</strain>
    </source>
</reference>